<evidence type="ECO:0000256" key="13">
    <source>
        <dbReference type="ARBA" id="ARBA00022989"/>
    </source>
</evidence>
<organism evidence="25 26">
    <name type="scientific">Silurus asotus</name>
    <name type="common">Amur catfish</name>
    <name type="synonym">Parasilurus asotus</name>
    <dbReference type="NCBI Taxonomy" id="30991"/>
    <lineage>
        <taxon>Eukaryota</taxon>
        <taxon>Metazoa</taxon>
        <taxon>Chordata</taxon>
        <taxon>Craniata</taxon>
        <taxon>Vertebrata</taxon>
        <taxon>Euteleostomi</taxon>
        <taxon>Actinopterygii</taxon>
        <taxon>Neopterygii</taxon>
        <taxon>Teleostei</taxon>
        <taxon>Ostariophysi</taxon>
        <taxon>Siluriformes</taxon>
        <taxon>Siluridae</taxon>
        <taxon>Silurus</taxon>
    </lineage>
</organism>
<dbReference type="Pfam" id="PF02434">
    <property type="entry name" value="Fringe"/>
    <property type="match status" value="1"/>
</dbReference>
<comment type="similarity">
    <text evidence="4">Belongs to the glycosyltransferase 31 family. Beta3-Gal-T subfamily.</text>
</comment>
<keyword evidence="26" id="KW-1185">Reference proteome</keyword>
<keyword evidence="15" id="KW-1015">Disulfide bond</keyword>
<comment type="pathway">
    <text evidence="3">Protein modification; protein glycosylation.</text>
</comment>
<reference evidence="25" key="1">
    <citation type="submission" date="2018-07" db="EMBL/GenBank/DDBJ databases">
        <title>Comparative genomics of catfishes provides insights into carnivory and benthic adaptation.</title>
        <authorList>
            <person name="Zhang Y."/>
            <person name="Wang D."/>
            <person name="Peng Z."/>
            <person name="Zheng S."/>
            <person name="Shao F."/>
            <person name="Tao W."/>
        </authorList>
    </citation>
    <scope>NUCLEOTIDE SEQUENCE</scope>
    <source>
        <strain evidence="25">Chongqing</strain>
    </source>
</reference>
<dbReference type="GO" id="GO:0016020">
    <property type="term" value="C:membrane"/>
    <property type="evidence" value="ECO:0007669"/>
    <property type="project" value="UniProtKB-SubCell"/>
</dbReference>
<dbReference type="PANTHER" id="PTHR23033">
    <property type="entry name" value="BETA1,3-GALACTOSYLTRANSFERASE"/>
    <property type="match status" value="1"/>
</dbReference>
<evidence type="ECO:0000256" key="12">
    <source>
        <dbReference type="ARBA" id="ARBA00022968"/>
    </source>
</evidence>
<dbReference type="Proteomes" id="UP001205998">
    <property type="component" value="Unassembled WGS sequence"/>
</dbReference>
<evidence type="ECO:0000256" key="9">
    <source>
        <dbReference type="ARBA" id="ARBA00022692"/>
    </source>
</evidence>
<dbReference type="InterPro" id="IPR026050">
    <property type="entry name" value="C1GALT1/C1GALT1_chp1"/>
</dbReference>
<evidence type="ECO:0000256" key="23">
    <source>
        <dbReference type="SAM" id="Phobius"/>
    </source>
</evidence>
<feature type="domain" description="Fringe-like glycosyltransferase" evidence="24">
    <location>
        <begin position="129"/>
        <end position="231"/>
    </location>
</feature>
<dbReference type="GO" id="GO:0016263">
    <property type="term" value="F:glycoprotein-N-acetylgalactosamine 3-beta-galactosyltransferase activity"/>
    <property type="evidence" value="ECO:0007669"/>
    <property type="project" value="UniProtKB-EC"/>
</dbReference>
<dbReference type="FunFam" id="3.90.550.50:FF:000007">
    <property type="entry name" value="Glycoprotein-N-acetylgalactosamine 3-beta-galactosyltransferase 1"/>
    <property type="match status" value="1"/>
</dbReference>
<evidence type="ECO:0000256" key="2">
    <source>
        <dbReference type="ARBA" id="ARBA00004606"/>
    </source>
</evidence>
<keyword evidence="7" id="KW-0328">Glycosyltransferase</keyword>
<keyword evidence="12" id="KW-0735">Signal-anchor</keyword>
<comment type="function">
    <text evidence="22">Glycosyltransferase that generates the core 1 O-glycan Gal-beta1-3GalNAc-alpha1-Ser/Thr (T antigen), which is a precursor for many extended O-glycans in glycoproteins.</text>
</comment>
<dbReference type="AlphaFoldDB" id="A0AAD5A8E8"/>
<protein>
    <recommendedName>
        <fullName evidence="17">Glycoprotein-N-acetylgalactosamine 3-beta-galactosyltransferase 1</fullName>
        <ecNumber evidence="6">2.4.1.122</ecNumber>
    </recommendedName>
    <alternativeName>
        <fullName evidence="19">Core 1 O-glycan T-synthase</fullName>
    </alternativeName>
    <alternativeName>
        <fullName evidence="20">Core 1 UDP-galactose:N-acetylgalactosamine-alpha-R beta 1,3-galactosyltransferase 1</fullName>
    </alternativeName>
    <alternativeName>
        <fullName evidence="18">Core 1 beta1,3-galactosyltransferase 1</fullName>
    </alternativeName>
</protein>
<evidence type="ECO:0000256" key="22">
    <source>
        <dbReference type="ARBA" id="ARBA00059245"/>
    </source>
</evidence>
<dbReference type="InterPro" id="IPR003378">
    <property type="entry name" value="Fringe-like_glycosylTrfase"/>
</dbReference>
<evidence type="ECO:0000256" key="21">
    <source>
        <dbReference type="ARBA" id="ARBA00048842"/>
    </source>
</evidence>
<evidence type="ECO:0000313" key="26">
    <source>
        <dbReference type="Proteomes" id="UP001205998"/>
    </source>
</evidence>
<keyword evidence="14 23" id="KW-0472">Membrane</keyword>
<evidence type="ECO:0000256" key="5">
    <source>
        <dbReference type="ARBA" id="ARBA00011748"/>
    </source>
</evidence>
<comment type="cofactor">
    <cofactor evidence="1">
        <name>Mn(2+)</name>
        <dbReference type="ChEBI" id="CHEBI:29035"/>
    </cofactor>
</comment>
<keyword evidence="10" id="KW-0479">Metal-binding</keyword>
<keyword evidence="16" id="KW-0464">Manganese</keyword>
<dbReference type="EMBL" id="MU564352">
    <property type="protein sequence ID" value="KAI5611933.1"/>
    <property type="molecule type" value="Genomic_DNA"/>
</dbReference>
<evidence type="ECO:0000256" key="18">
    <source>
        <dbReference type="ARBA" id="ARBA00041226"/>
    </source>
</evidence>
<keyword evidence="13 23" id="KW-1133">Transmembrane helix</keyword>
<keyword evidence="9 23" id="KW-0812">Transmembrane</keyword>
<evidence type="ECO:0000256" key="17">
    <source>
        <dbReference type="ARBA" id="ARBA00040898"/>
    </source>
</evidence>
<evidence type="ECO:0000256" key="4">
    <source>
        <dbReference type="ARBA" id="ARBA00006462"/>
    </source>
</evidence>
<dbReference type="EC" id="2.4.1.122" evidence="6"/>
<evidence type="ECO:0000256" key="3">
    <source>
        <dbReference type="ARBA" id="ARBA00004922"/>
    </source>
</evidence>
<comment type="caution">
    <text evidence="25">The sequence shown here is derived from an EMBL/GenBank/DDBJ whole genome shotgun (WGS) entry which is preliminary data.</text>
</comment>
<comment type="catalytic activity">
    <reaction evidence="21">
        <text>an N-acetyl-alpha-D-galactosaminyl derivative + UDP-alpha-D-galactose = a beta-D-galactosyl-(1-&gt;3)-N-acetyl-alpha-D-galactosaminyl derivative + UDP + H(+)</text>
        <dbReference type="Rhea" id="RHEA:15621"/>
        <dbReference type="ChEBI" id="CHEBI:15378"/>
        <dbReference type="ChEBI" id="CHEBI:28257"/>
        <dbReference type="ChEBI" id="CHEBI:58223"/>
        <dbReference type="ChEBI" id="CHEBI:66914"/>
        <dbReference type="ChEBI" id="CHEBI:133470"/>
        <dbReference type="EC" id="2.4.1.122"/>
    </reaction>
</comment>
<evidence type="ECO:0000256" key="16">
    <source>
        <dbReference type="ARBA" id="ARBA00023211"/>
    </source>
</evidence>
<keyword evidence="8" id="KW-0808">Transferase</keyword>
<evidence type="ECO:0000256" key="11">
    <source>
        <dbReference type="ARBA" id="ARBA00022741"/>
    </source>
</evidence>
<dbReference type="Gene3D" id="3.90.550.50">
    <property type="match status" value="1"/>
</dbReference>
<evidence type="ECO:0000256" key="20">
    <source>
        <dbReference type="ARBA" id="ARBA00043065"/>
    </source>
</evidence>
<evidence type="ECO:0000313" key="25">
    <source>
        <dbReference type="EMBL" id="KAI5611933.1"/>
    </source>
</evidence>
<evidence type="ECO:0000256" key="8">
    <source>
        <dbReference type="ARBA" id="ARBA00022679"/>
    </source>
</evidence>
<name>A0AAD5A8E8_SILAS</name>
<evidence type="ECO:0000256" key="7">
    <source>
        <dbReference type="ARBA" id="ARBA00022676"/>
    </source>
</evidence>
<evidence type="ECO:0000256" key="10">
    <source>
        <dbReference type="ARBA" id="ARBA00022723"/>
    </source>
</evidence>
<sequence>MLLKPRSVFCGAFFGFIVVHMYLMSWSKINVVLYTITKVQHQVPIKVNISIEKSDEVAKQLSSKLRILCWIMTHPNNLERKAKHVRATWAKHCDTVLYMSSTTSDFPAVGLNVSEGRDNLYWKTIRALQYIHTHHLDAADWFLKADDDTFVVVENLRRLLNRHDTEKPIYLGHRFRVFVAQGYMSGGAGYVLSREALRRFVQGFSSGQCTHTSPVEDMALGRCMQTMKVEAGDSRDEKLRETFNPFTPDMHLRPLDIGEKLPWGYSYYPPKQGPDCCSDYAISFHYIPPHRMYELEYYTYHLRPFGYQYRFDPDVTANGTEKP</sequence>
<dbReference type="GO" id="GO:0001525">
    <property type="term" value="P:angiogenesis"/>
    <property type="evidence" value="ECO:0007669"/>
    <property type="project" value="UniProtKB-ARBA"/>
</dbReference>
<accession>A0AAD5A8E8</accession>
<keyword evidence="11" id="KW-0547">Nucleotide-binding</keyword>
<evidence type="ECO:0000256" key="14">
    <source>
        <dbReference type="ARBA" id="ARBA00023136"/>
    </source>
</evidence>
<feature type="transmembrane region" description="Helical" evidence="23">
    <location>
        <begin position="7"/>
        <end position="26"/>
    </location>
</feature>
<evidence type="ECO:0000259" key="24">
    <source>
        <dbReference type="Pfam" id="PF02434"/>
    </source>
</evidence>
<dbReference type="GO" id="GO:0046872">
    <property type="term" value="F:metal ion binding"/>
    <property type="evidence" value="ECO:0007669"/>
    <property type="project" value="UniProtKB-KW"/>
</dbReference>
<evidence type="ECO:0000256" key="6">
    <source>
        <dbReference type="ARBA" id="ARBA00012557"/>
    </source>
</evidence>
<comment type="subunit">
    <text evidence="5">Homodimer; disulfide-linked.</text>
</comment>
<evidence type="ECO:0000256" key="15">
    <source>
        <dbReference type="ARBA" id="ARBA00023157"/>
    </source>
</evidence>
<proteinExistence type="inferred from homology"/>
<dbReference type="GO" id="GO:0000166">
    <property type="term" value="F:nucleotide binding"/>
    <property type="evidence" value="ECO:0007669"/>
    <property type="project" value="UniProtKB-KW"/>
</dbReference>
<evidence type="ECO:0000256" key="1">
    <source>
        <dbReference type="ARBA" id="ARBA00001936"/>
    </source>
</evidence>
<comment type="subcellular location">
    <subcellularLocation>
        <location evidence="2">Membrane</location>
        <topology evidence="2">Single-pass type II membrane protein</topology>
    </subcellularLocation>
</comment>
<gene>
    <name evidence="25" type="ORF">C0J50_0601</name>
</gene>
<evidence type="ECO:0000256" key="19">
    <source>
        <dbReference type="ARBA" id="ARBA00042009"/>
    </source>
</evidence>
<dbReference type="PANTHER" id="PTHR23033:SF13">
    <property type="entry name" value="GLYCOPROTEIN-N-ACETYLGALACTOSAMINE 3-BETA-GALACTOSYLTRANSFERASE 1"/>
    <property type="match status" value="1"/>
</dbReference>